<feature type="DNA-binding region" description="OmpR/PhoB-type" evidence="7">
    <location>
        <begin position="150"/>
        <end position="247"/>
    </location>
</feature>
<sequence length="271" mass="30622">MMNNSGASNNLKPKHFQPERGDGSNQAIRVLVVDDEQSIIDLIELGLRYEGFEVRSVQRGYAAIDVASAWSPQLVILDGNLPDLDGFNVCRQIRRQSDVLIILLTVRDDLADKIKGLELGADDYLTKPFHFSELLARIRAALRRHLTPTSNILTAGAIALNPDTREVWRAGVPVELTRKEFNLLHLLMQHPDRVLERQTILDRVWGYDYYGDTTVIEVYISNLRNKLDRDPHGLIRTVRGIGYMLKVPPGKHLSEQHLDAVAINTDNQTSL</sequence>
<dbReference type="CDD" id="cd17574">
    <property type="entry name" value="REC_OmpR"/>
    <property type="match status" value="1"/>
</dbReference>
<feature type="modified residue" description="4-aspartylphosphate" evidence="6">
    <location>
        <position position="78"/>
    </location>
</feature>
<evidence type="ECO:0000256" key="8">
    <source>
        <dbReference type="SAM" id="MobiDB-lite"/>
    </source>
</evidence>
<dbReference type="PROSITE" id="PS51755">
    <property type="entry name" value="OMPR_PHOB"/>
    <property type="match status" value="1"/>
</dbReference>
<dbReference type="FunFam" id="1.10.10.10:FF:000005">
    <property type="entry name" value="Two-component system response regulator"/>
    <property type="match status" value="1"/>
</dbReference>
<dbReference type="RefSeq" id="WP_241994436.1">
    <property type="nucleotide sequence ID" value="NZ_JAVKZF010000002.1"/>
</dbReference>
<dbReference type="SUPFAM" id="SSF52172">
    <property type="entry name" value="CheY-like"/>
    <property type="match status" value="1"/>
</dbReference>
<evidence type="ECO:0000256" key="3">
    <source>
        <dbReference type="ARBA" id="ARBA00023015"/>
    </source>
</evidence>
<accession>A0AB37UB71</accession>
<keyword evidence="2" id="KW-0902">Two-component regulatory system</keyword>
<keyword evidence="12" id="KW-1185">Reference proteome</keyword>
<dbReference type="Gene3D" id="1.10.10.10">
    <property type="entry name" value="Winged helix-like DNA-binding domain superfamily/Winged helix DNA-binding domain"/>
    <property type="match status" value="1"/>
</dbReference>
<dbReference type="Proteomes" id="UP000282574">
    <property type="component" value="Unassembled WGS sequence"/>
</dbReference>
<evidence type="ECO:0000313" key="11">
    <source>
        <dbReference type="EMBL" id="RUT02305.1"/>
    </source>
</evidence>
<evidence type="ECO:0000256" key="7">
    <source>
        <dbReference type="PROSITE-ProRule" id="PRU01091"/>
    </source>
</evidence>
<dbReference type="InterPro" id="IPR001789">
    <property type="entry name" value="Sig_transdc_resp-reg_receiver"/>
</dbReference>
<keyword evidence="3" id="KW-0805">Transcription regulation</keyword>
<evidence type="ECO:0000259" key="9">
    <source>
        <dbReference type="PROSITE" id="PS50110"/>
    </source>
</evidence>
<name>A0AB37UB71_9CYAN</name>
<evidence type="ECO:0000256" key="2">
    <source>
        <dbReference type="ARBA" id="ARBA00023012"/>
    </source>
</evidence>
<dbReference type="InterPro" id="IPR036388">
    <property type="entry name" value="WH-like_DNA-bd_sf"/>
</dbReference>
<dbReference type="InterPro" id="IPR011006">
    <property type="entry name" value="CheY-like_superfamily"/>
</dbReference>
<feature type="region of interest" description="Disordered" evidence="8">
    <location>
        <begin position="1"/>
        <end position="22"/>
    </location>
</feature>
<evidence type="ECO:0000256" key="4">
    <source>
        <dbReference type="ARBA" id="ARBA00023125"/>
    </source>
</evidence>
<protein>
    <submittedName>
        <fullName evidence="11">DNA-binding response regulator</fullName>
    </submittedName>
</protein>
<gene>
    <name evidence="11" type="ORF">DSM107010_63440</name>
</gene>
<keyword evidence="4 7" id="KW-0238">DNA-binding</keyword>
<dbReference type="PANTHER" id="PTHR48111:SF1">
    <property type="entry name" value="TWO-COMPONENT RESPONSE REGULATOR ORR33"/>
    <property type="match status" value="1"/>
</dbReference>
<dbReference type="SMART" id="SM00862">
    <property type="entry name" value="Trans_reg_C"/>
    <property type="match status" value="1"/>
</dbReference>
<dbReference type="AlphaFoldDB" id="A0AB37UB71"/>
<evidence type="ECO:0000256" key="5">
    <source>
        <dbReference type="ARBA" id="ARBA00023163"/>
    </source>
</evidence>
<dbReference type="Pfam" id="PF00072">
    <property type="entry name" value="Response_reg"/>
    <property type="match status" value="1"/>
</dbReference>
<feature type="compositionally biased region" description="Polar residues" evidence="8">
    <location>
        <begin position="1"/>
        <end position="11"/>
    </location>
</feature>
<evidence type="ECO:0000256" key="1">
    <source>
        <dbReference type="ARBA" id="ARBA00022553"/>
    </source>
</evidence>
<dbReference type="Gene3D" id="3.40.50.2300">
    <property type="match status" value="1"/>
</dbReference>
<reference evidence="11 12" key="1">
    <citation type="journal article" date="2019" name="Genome Biol. Evol.">
        <title>Day and night: Metabolic profiles and evolutionary relationships of six axenic non-marine cyanobacteria.</title>
        <authorList>
            <person name="Will S.E."/>
            <person name="Henke P."/>
            <person name="Boedeker C."/>
            <person name="Huang S."/>
            <person name="Brinkmann H."/>
            <person name="Rohde M."/>
            <person name="Jarek M."/>
            <person name="Friedl T."/>
            <person name="Seufert S."/>
            <person name="Schumacher M."/>
            <person name="Overmann J."/>
            <person name="Neumann-Schaal M."/>
            <person name="Petersen J."/>
        </authorList>
    </citation>
    <scope>NUCLEOTIDE SEQUENCE [LARGE SCALE GENOMIC DNA]</scope>
    <source>
        <strain evidence="11 12">SAG 39.79</strain>
    </source>
</reference>
<dbReference type="GO" id="GO:0006355">
    <property type="term" value="P:regulation of DNA-templated transcription"/>
    <property type="evidence" value="ECO:0007669"/>
    <property type="project" value="InterPro"/>
</dbReference>
<organism evidence="11 12">
    <name type="scientific">Chroococcidiopsis cubana SAG 39.79</name>
    <dbReference type="NCBI Taxonomy" id="388085"/>
    <lineage>
        <taxon>Bacteria</taxon>
        <taxon>Bacillati</taxon>
        <taxon>Cyanobacteriota</taxon>
        <taxon>Cyanophyceae</taxon>
        <taxon>Chroococcidiopsidales</taxon>
        <taxon>Chroococcidiopsidaceae</taxon>
        <taxon>Chroococcidiopsis</taxon>
    </lineage>
</organism>
<feature type="domain" description="Response regulatory" evidence="9">
    <location>
        <begin position="29"/>
        <end position="142"/>
    </location>
</feature>
<dbReference type="GO" id="GO:0000156">
    <property type="term" value="F:phosphorelay response regulator activity"/>
    <property type="evidence" value="ECO:0007669"/>
    <property type="project" value="TreeGrafter"/>
</dbReference>
<dbReference type="SMART" id="SM00448">
    <property type="entry name" value="REC"/>
    <property type="match status" value="1"/>
</dbReference>
<feature type="domain" description="OmpR/PhoB-type" evidence="10">
    <location>
        <begin position="150"/>
        <end position="247"/>
    </location>
</feature>
<evidence type="ECO:0000256" key="6">
    <source>
        <dbReference type="PROSITE-ProRule" id="PRU00169"/>
    </source>
</evidence>
<keyword evidence="5" id="KW-0804">Transcription</keyword>
<dbReference type="Pfam" id="PF00486">
    <property type="entry name" value="Trans_reg_C"/>
    <property type="match status" value="1"/>
</dbReference>
<dbReference type="InterPro" id="IPR001867">
    <property type="entry name" value="OmpR/PhoB-type_DNA-bd"/>
</dbReference>
<dbReference type="InterPro" id="IPR039420">
    <property type="entry name" value="WalR-like"/>
</dbReference>
<proteinExistence type="predicted"/>
<dbReference type="PANTHER" id="PTHR48111">
    <property type="entry name" value="REGULATOR OF RPOS"/>
    <property type="match status" value="1"/>
</dbReference>
<dbReference type="Gene3D" id="6.10.250.690">
    <property type="match status" value="1"/>
</dbReference>
<dbReference type="PROSITE" id="PS50110">
    <property type="entry name" value="RESPONSE_REGULATORY"/>
    <property type="match status" value="1"/>
</dbReference>
<keyword evidence="1 6" id="KW-0597">Phosphoprotein</keyword>
<evidence type="ECO:0000313" key="12">
    <source>
        <dbReference type="Proteomes" id="UP000282574"/>
    </source>
</evidence>
<dbReference type="GO" id="GO:0000976">
    <property type="term" value="F:transcription cis-regulatory region binding"/>
    <property type="evidence" value="ECO:0007669"/>
    <property type="project" value="TreeGrafter"/>
</dbReference>
<dbReference type="GO" id="GO:0032993">
    <property type="term" value="C:protein-DNA complex"/>
    <property type="evidence" value="ECO:0007669"/>
    <property type="project" value="TreeGrafter"/>
</dbReference>
<evidence type="ECO:0000259" key="10">
    <source>
        <dbReference type="PROSITE" id="PS51755"/>
    </source>
</evidence>
<dbReference type="GO" id="GO:0005829">
    <property type="term" value="C:cytosol"/>
    <property type="evidence" value="ECO:0007669"/>
    <property type="project" value="TreeGrafter"/>
</dbReference>
<comment type="caution">
    <text evidence="11">The sequence shown here is derived from an EMBL/GenBank/DDBJ whole genome shotgun (WGS) entry which is preliminary data.</text>
</comment>
<dbReference type="CDD" id="cd00383">
    <property type="entry name" value="trans_reg_C"/>
    <property type="match status" value="1"/>
</dbReference>
<dbReference type="EMBL" id="RSCK01000113">
    <property type="protein sequence ID" value="RUT02305.1"/>
    <property type="molecule type" value="Genomic_DNA"/>
</dbReference>